<dbReference type="InterPro" id="IPR007560">
    <property type="entry name" value="Restrct_endonuc_IV_Mrr"/>
</dbReference>
<comment type="caution">
    <text evidence="4">The sequence shown here is derived from an EMBL/GenBank/DDBJ whole genome shotgun (WGS) entry which is preliminary data.</text>
</comment>
<evidence type="ECO:0000313" key="4">
    <source>
        <dbReference type="EMBL" id="MDF4025836.1"/>
    </source>
</evidence>
<proteinExistence type="predicted"/>
<dbReference type="PANTHER" id="PTHR30015:SF7">
    <property type="entry name" value="TYPE IV METHYL-DIRECTED RESTRICTION ENZYME ECOKMRR"/>
    <property type="match status" value="1"/>
</dbReference>
<feature type="region of interest" description="Disordered" evidence="1">
    <location>
        <begin position="142"/>
        <end position="163"/>
    </location>
</feature>
<dbReference type="SUPFAM" id="SSF52980">
    <property type="entry name" value="Restriction endonuclease-like"/>
    <property type="match status" value="1"/>
</dbReference>
<feature type="compositionally biased region" description="Basic residues" evidence="1">
    <location>
        <begin position="148"/>
        <end position="159"/>
    </location>
</feature>
<gene>
    <name evidence="4" type="ORF">P3W24_12740</name>
</gene>
<dbReference type="Pfam" id="PF04471">
    <property type="entry name" value="Mrr_cat"/>
    <property type="match status" value="1"/>
</dbReference>
<keyword evidence="2" id="KW-1133">Transmembrane helix</keyword>
<keyword evidence="4" id="KW-0255">Endonuclease</keyword>
<dbReference type="InterPro" id="IPR052906">
    <property type="entry name" value="Type_IV_Methyl-Rstrct_Enzyme"/>
</dbReference>
<dbReference type="Proteomes" id="UP001528850">
    <property type="component" value="Unassembled WGS sequence"/>
</dbReference>
<keyword evidence="4" id="KW-0540">Nuclease</keyword>
<feature type="transmembrane region" description="Helical" evidence="2">
    <location>
        <begin position="168"/>
        <end position="187"/>
    </location>
</feature>
<keyword evidence="2" id="KW-0472">Membrane</keyword>
<feature type="domain" description="Restriction endonuclease type IV Mrr" evidence="3">
    <location>
        <begin position="22"/>
        <end position="134"/>
    </location>
</feature>
<organism evidence="4 5">
    <name type="scientific">Luteibacter sahnii</name>
    <dbReference type="NCBI Taxonomy" id="3021977"/>
    <lineage>
        <taxon>Bacteria</taxon>
        <taxon>Pseudomonadati</taxon>
        <taxon>Pseudomonadota</taxon>
        <taxon>Gammaproteobacteria</taxon>
        <taxon>Lysobacterales</taxon>
        <taxon>Rhodanobacteraceae</taxon>
        <taxon>Luteibacter</taxon>
    </lineage>
</organism>
<protein>
    <submittedName>
        <fullName evidence="4">Restriction endonuclease</fullName>
    </submittedName>
</protein>
<dbReference type="GO" id="GO:0004519">
    <property type="term" value="F:endonuclease activity"/>
    <property type="evidence" value="ECO:0007669"/>
    <property type="project" value="UniProtKB-KW"/>
</dbReference>
<evidence type="ECO:0000256" key="1">
    <source>
        <dbReference type="SAM" id="MobiDB-lite"/>
    </source>
</evidence>
<dbReference type="InterPro" id="IPR011335">
    <property type="entry name" value="Restrct_endonuc-II-like"/>
</dbReference>
<sequence length="278" mass="30388">MTFNMFAAHIPSPGSKDALVLLSWQDFEHLVSEHYRDQGFRVERAAPVVSLKAIGQGLDLRLHRGSESVVLVCPGDETADVDAPELSELLSTMLNEASTGGILLTRRRFTQKAQTLARRQPRLQLVDADLLRVMLKLPDHLDASLPPSRRKTRGGRRTAARTGAASSALLPVGLGVAILLLLGLFGWKMTHSREATTNAAATTAMPDTFRTQVAPTPPSSAMPRPVRASRLADEKVARELAARERLRDTTPPPRQVHQTSDDAMQIMERNTRAVGAAR</sequence>
<keyword evidence="2" id="KW-0812">Transmembrane</keyword>
<dbReference type="EMBL" id="JARJJS010000003">
    <property type="protein sequence ID" value="MDF4025836.1"/>
    <property type="molecule type" value="Genomic_DNA"/>
</dbReference>
<dbReference type="RefSeq" id="WP_320551772.1">
    <property type="nucleotide sequence ID" value="NZ_JAQLOK010000004.1"/>
</dbReference>
<feature type="region of interest" description="Disordered" evidence="1">
    <location>
        <begin position="198"/>
        <end position="278"/>
    </location>
</feature>
<feature type="compositionally biased region" description="Basic and acidic residues" evidence="1">
    <location>
        <begin position="230"/>
        <end position="248"/>
    </location>
</feature>
<evidence type="ECO:0000313" key="5">
    <source>
        <dbReference type="Proteomes" id="UP001528850"/>
    </source>
</evidence>
<name>A0ABT6BCH0_9GAMM</name>
<dbReference type="PANTHER" id="PTHR30015">
    <property type="entry name" value="MRR RESTRICTION SYSTEM PROTEIN"/>
    <property type="match status" value="1"/>
</dbReference>
<accession>A0ABT6BCH0</accession>
<keyword evidence="5" id="KW-1185">Reference proteome</keyword>
<evidence type="ECO:0000256" key="2">
    <source>
        <dbReference type="SAM" id="Phobius"/>
    </source>
</evidence>
<evidence type="ECO:0000259" key="3">
    <source>
        <dbReference type="Pfam" id="PF04471"/>
    </source>
</evidence>
<reference evidence="4 5" key="1">
    <citation type="journal article" date="2024" name="Curr. Microbiol.">
        <title>Luteibacter sahnii sp. nov., A Novel Yellow-Colored Xanthomonadin Pigment Producing Probiotic Bacterium from Healthy Rice Seed Microbiome.</title>
        <authorList>
            <person name="Jaiswal G."/>
            <person name="Rana R."/>
            <person name="Nayak P.K."/>
            <person name="Chouhan R."/>
            <person name="Gandhi S.G."/>
            <person name="Patel H.K."/>
            <person name="Patil P.B."/>
        </authorList>
    </citation>
    <scope>NUCLEOTIDE SEQUENCE [LARGE SCALE GENOMIC DNA]</scope>
    <source>
        <strain evidence="4 5">PPL201</strain>
    </source>
</reference>
<keyword evidence="4" id="KW-0378">Hydrolase</keyword>